<accession>A0ABW0GL13</accession>
<evidence type="ECO:0000256" key="1">
    <source>
        <dbReference type="ARBA" id="ARBA00023015"/>
    </source>
</evidence>
<evidence type="ECO:0000313" key="4">
    <source>
        <dbReference type="EMBL" id="MFC5380578.1"/>
    </source>
</evidence>
<keyword evidence="5" id="KW-1185">Reference proteome</keyword>
<evidence type="ECO:0000259" key="3">
    <source>
        <dbReference type="Pfam" id="PF13490"/>
    </source>
</evidence>
<dbReference type="Proteomes" id="UP001596122">
    <property type="component" value="Unassembled WGS sequence"/>
</dbReference>
<dbReference type="Pfam" id="PF13490">
    <property type="entry name" value="zf-HC2"/>
    <property type="match status" value="1"/>
</dbReference>
<comment type="caution">
    <text evidence="4">The sequence shown here is derived from an EMBL/GenBank/DDBJ whole genome shotgun (WGS) entry which is preliminary data.</text>
</comment>
<evidence type="ECO:0000313" key="5">
    <source>
        <dbReference type="Proteomes" id="UP001596122"/>
    </source>
</evidence>
<gene>
    <name evidence="4" type="primary">rsrA</name>
    <name evidence="4" type="ORF">ACFPJ6_07240</name>
</gene>
<dbReference type="InterPro" id="IPR027383">
    <property type="entry name" value="Znf_put"/>
</dbReference>
<keyword evidence="2" id="KW-0804">Transcription</keyword>
<dbReference type="RefSeq" id="WP_340268008.1">
    <property type="nucleotide sequence ID" value="NZ_JBBEOG010000002.1"/>
</dbReference>
<proteinExistence type="predicted"/>
<protein>
    <submittedName>
        <fullName evidence="4">Mycothiol system anti-sigma-R factor</fullName>
    </submittedName>
</protein>
<dbReference type="InterPro" id="IPR041916">
    <property type="entry name" value="Anti_sigma_zinc_sf"/>
</dbReference>
<evidence type="ECO:0000256" key="2">
    <source>
        <dbReference type="ARBA" id="ARBA00023163"/>
    </source>
</evidence>
<sequence>MSCGKPHETDCADALDRLYEYIDGELTPEVKHKIRVHLDECAPCLDQADVERAVKALVSRSCREGAPEGLRQRVLARLDSARQQAGEA</sequence>
<dbReference type="NCBIfam" id="TIGR03988">
    <property type="entry name" value="antisig_RsrA"/>
    <property type="match status" value="1"/>
</dbReference>
<reference evidence="5" key="1">
    <citation type="journal article" date="2019" name="Int. J. Syst. Evol. Microbiol.">
        <title>The Global Catalogue of Microorganisms (GCM) 10K type strain sequencing project: providing services to taxonomists for standard genome sequencing and annotation.</title>
        <authorList>
            <consortium name="The Broad Institute Genomics Platform"/>
            <consortium name="The Broad Institute Genome Sequencing Center for Infectious Disease"/>
            <person name="Wu L."/>
            <person name="Ma J."/>
        </authorList>
    </citation>
    <scope>NUCLEOTIDE SEQUENCE [LARGE SCALE GENOMIC DNA]</scope>
    <source>
        <strain evidence="5">CCUG 43114</strain>
    </source>
</reference>
<dbReference type="Gene3D" id="1.10.10.1320">
    <property type="entry name" value="Anti-sigma factor, zinc-finger domain"/>
    <property type="match status" value="1"/>
</dbReference>
<name>A0ABW0GL13_9MICO</name>
<keyword evidence="1" id="KW-0805">Transcription regulation</keyword>
<feature type="domain" description="Putative zinc-finger" evidence="3">
    <location>
        <begin position="11"/>
        <end position="44"/>
    </location>
</feature>
<dbReference type="EMBL" id="JBHSLD010000007">
    <property type="protein sequence ID" value="MFC5380578.1"/>
    <property type="molecule type" value="Genomic_DNA"/>
</dbReference>
<organism evidence="4 5">
    <name type="scientific">Aquipuribacter nitratireducens</name>
    <dbReference type="NCBI Taxonomy" id="650104"/>
    <lineage>
        <taxon>Bacteria</taxon>
        <taxon>Bacillati</taxon>
        <taxon>Actinomycetota</taxon>
        <taxon>Actinomycetes</taxon>
        <taxon>Micrococcales</taxon>
        <taxon>Intrasporangiaceae</taxon>
        <taxon>Aquipuribacter</taxon>
    </lineage>
</organism>
<dbReference type="InterPro" id="IPR024020">
    <property type="entry name" value="Anit_sigma_mycothiol_RsrA"/>
</dbReference>